<sequence length="902" mass="98082">MTETQTATETRRDTYVYDFSEGSREMRDLLGGKGANVAEMTRLLGAERVPAGFTITTEACVEYMRADRSEPDGLAGQVAAALERLEALVGKRLGDGEDPLLVSVRSGARESMPGMMDTVLNLGLNDVSVEGLAAKTGNPRFAWDSYRRFVQMFGNVVRGVPGERLEATIRELKGERGVKLDTELDVDALRELTGRFKALFEEQTGERFPQDPGEQLRQAIRAVFDSWMGERAIHYRRINRIPDDWGTAVNVQQMVFGNKGDTSGSGVAFSRDEVTGAPEPSGDFLQNAQGEDVVSGVRNTREIAELAEIMPDAHAELMEILRTLESHYGDMQDVEFTIEEGHLYMLQTRNAKRPAQAAVRFAVDAVEEGLLSKEQALLTVDVAKLDALLHPTFDPNAEVRAIARGVAASPGAAKGAVVFTADDAVAAAEEGRAVILVRPFTEADDVAGFHAARGILTSEGGKASHAALVARGMGRPCVCGASSLEIDVDGGEIRAPGGVVVRAGEQIAINGSTGLITTDDVPLVAAEWSPQFEQVLEWSDELRTLGVRANADTPQDAQRARRFGAEGIGLCRTEHMFMAADRQPKMQAMIMAEDEERRRAALAELLPLQQADFEGLFDAMAGAPVCIRLLDPPLHEFLPQRHEIEHELERLRDEGAALGGAGGGKVAELERTLVRVKALEEVNPMLGTRGCRLGILYPEIYEMQAVAIFAAAAAVRERTGRAPLLEVMIPLVDYEIELETLRRLVCDAAHERGLEVGEDFLVGTMIELPRACFLADSIAEHADFFSFGTNDLTQTALGFSRDDVESKFMGVYLERKIIDRSPFETLDTPGVGQMVRMAAWLGRKTKHALKLGVCGEHGGDPDSIDFFHHSGIDYVSCSPFRVPIARVAAARAAAAERVAARA</sequence>
<dbReference type="Pfam" id="PF01326">
    <property type="entry name" value="PPDK_N"/>
    <property type="match status" value="2"/>
</dbReference>
<dbReference type="InterPro" id="IPR040442">
    <property type="entry name" value="Pyrv_kinase-like_dom_sf"/>
</dbReference>
<dbReference type="PANTHER" id="PTHR22931">
    <property type="entry name" value="PHOSPHOENOLPYRUVATE DIKINASE-RELATED"/>
    <property type="match status" value="1"/>
</dbReference>
<evidence type="ECO:0000256" key="3">
    <source>
        <dbReference type="ARBA" id="ARBA00011994"/>
    </source>
</evidence>
<keyword evidence="19" id="KW-1185">Reference proteome</keyword>
<keyword evidence="7" id="KW-0547">Nucleotide-binding</keyword>
<feature type="binding site" evidence="13">
    <location>
        <position position="788"/>
    </location>
    <ligand>
        <name>substrate</name>
    </ligand>
</feature>
<feature type="binding site" evidence="13">
    <location>
        <position position="628"/>
    </location>
    <ligand>
        <name>substrate</name>
    </ligand>
</feature>
<dbReference type="NCBIfam" id="TIGR01828">
    <property type="entry name" value="pyru_phos_dikin"/>
    <property type="match status" value="1"/>
</dbReference>
<evidence type="ECO:0000256" key="9">
    <source>
        <dbReference type="ARBA" id="ARBA00022840"/>
    </source>
</evidence>
<dbReference type="Pfam" id="PF00391">
    <property type="entry name" value="PEP-utilizers"/>
    <property type="match status" value="1"/>
</dbReference>
<dbReference type="InterPro" id="IPR000121">
    <property type="entry name" value="PEP_util_C"/>
</dbReference>
<evidence type="ECO:0000259" key="17">
    <source>
        <dbReference type="Pfam" id="PF02896"/>
    </source>
</evidence>
<dbReference type="Gene3D" id="1.20.80.30">
    <property type="match status" value="1"/>
</dbReference>
<dbReference type="EMBL" id="JACHNU010000009">
    <property type="protein sequence ID" value="MBB4664803.1"/>
    <property type="molecule type" value="Genomic_DNA"/>
</dbReference>
<dbReference type="GO" id="GO:0016301">
    <property type="term" value="F:kinase activity"/>
    <property type="evidence" value="ECO:0007669"/>
    <property type="project" value="UniProtKB-UniRule"/>
</dbReference>
<dbReference type="Pfam" id="PF02896">
    <property type="entry name" value="PEP-utilizers_C"/>
    <property type="match status" value="1"/>
</dbReference>
<dbReference type="Gene3D" id="3.50.30.10">
    <property type="entry name" value="Phosphohistidine domain"/>
    <property type="match status" value="1"/>
</dbReference>
<feature type="binding site" evidence="13">
    <location>
        <position position="572"/>
    </location>
    <ligand>
        <name>substrate</name>
    </ligand>
</feature>
<dbReference type="PANTHER" id="PTHR22931:SF9">
    <property type="entry name" value="PYRUVATE, PHOSPHATE DIKINASE 1, CHLOROPLASTIC"/>
    <property type="match status" value="1"/>
</dbReference>
<dbReference type="Gene3D" id="3.30.470.20">
    <property type="entry name" value="ATP-grasp fold, B domain"/>
    <property type="match status" value="1"/>
</dbReference>
<proteinExistence type="inferred from homology"/>
<comment type="similarity">
    <text evidence="2 11">Belongs to the PEP-utilizing enzyme family.</text>
</comment>
<dbReference type="InterPro" id="IPR015813">
    <property type="entry name" value="Pyrv/PenolPyrv_kinase-like_dom"/>
</dbReference>
<dbReference type="InterPro" id="IPR013815">
    <property type="entry name" value="ATP_grasp_subdomain_1"/>
</dbReference>
<reference evidence="18 19" key="1">
    <citation type="submission" date="2020-08" db="EMBL/GenBank/DDBJ databases">
        <title>Genomic Encyclopedia of Archaeal and Bacterial Type Strains, Phase II (KMG-II): from individual species to whole genera.</title>
        <authorList>
            <person name="Goeker M."/>
        </authorList>
    </citation>
    <scope>NUCLEOTIDE SEQUENCE [LARGE SCALE GENOMIC DNA]</scope>
    <source>
        <strain evidence="18 19">DSM 23288</strain>
    </source>
</reference>
<evidence type="ECO:0000256" key="6">
    <source>
        <dbReference type="ARBA" id="ARBA00022723"/>
    </source>
</evidence>
<dbReference type="InterPro" id="IPR002192">
    <property type="entry name" value="PPDK_AMP/ATP-bd"/>
</dbReference>
<dbReference type="Gene3D" id="3.30.1490.20">
    <property type="entry name" value="ATP-grasp fold, A domain"/>
    <property type="match status" value="1"/>
</dbReference>
<dbReference type="PROSITE" id="PS00742">
    <property type="entry name" value="PEP_ENZYMES_2"/>
    <property type="match status" value="1"/>
</dbReference>
<dbReference type="InterPro" id="IPR010121">
    <property type="entry name" value="Pyruvate_phosphate_dikinase"/>
</dbReference>
<accession>A0A840IKY5</accession>
<evidence type="ECO:0000259" key="15">
    <source>
        <dbReference type="Pfam" id="PF00391"/>
    </source>
</evidence>
<comment type="cofactor">
    <cofactor evidence="1 11 14">
        <name>Mg(2+)</name>
        <dbReference type="ChEBI" id="CHEBI:18420"/>
    </cofactor>
</comment>
<feature type="binding site" evidence="14">
    <location>
        <position position="767"/>
    </location>
    <ligand>
        <name>Mg(2+)</name>
        <dbReference type="ChEBI" id="CHEBI:18420"/>
    </ligand>
</feature>
<dbReference type="AlphaFoldDB" id="A0A840IKY5"/>
<dbReference type="InterPro" id="IPR008279">
    <property type="entry name" value="PEP-util_enz_mobile_dom"/>
</dbReference>
<feature type="binding site" evidence="13">
    <location>
        <position position="767"/>
    </location>
    <ligand>
        <name>substrate</name>
    </ligand>
</feature>
<evidence type="ECO:0000256" key="5">
    <source>
        <dbReference type="ARBA" id="ARBA00022679"/>
    </source>
</evidence>
<evidence type="ECO:0000256" key="4">
    <source>
        <dbReference type="ARBA" id="ARBA00020138"/>
    </source>
</evidence>
<comment type="caution">
    <text evidence="18">The sequence shown here is derived from an EMBL/GenBank/DDBJ whole genome shotgun (WGS) entry which is preliminary data.</text>
</comment>
<dbReference type="GO" id="GO:0050242">
    <property type="term" value="F:pyruvate, phosphate dikinase activity"/>
    <property type="evidence" value="ECO:0007669"/>
    <property type="project" value="UniProtKB-UniRule"/>
</dbReference>
<evidence type="ECO:0000313" key="19">
    <source>
        <dbReference type="Proteomes" id="UP000585272"/>
    </source>
</evidence>
<dbReference type="Proteomes" id="UP000585272">
    <property type="component" value="Unassembled WGS sequence"/>
</dbReference>
<dbReference type="GO" id="GO:0046872">
    <property type="term" value="F:metal ion binding"/>
    <property type="evidence" value="ECO:0007669"/>
    <property type="project" value="UniProtKB-UniRule"/>
</dbReference>
<dbReference type="InterPro" id="IPR036637">
    <property type="entry name" value="Phosphohistidine_dom_sf"/>
</dbReference>
<keyword evidence="8 18" id="KW-0418">Kinase</keyword>
<dbReference type="Gene3D" id="3.20.20.60">
    <property type="entry name" value="Phosphoenolpyruvate-binding domains"/>
    <property type="match status" value="1"/>
</dbReference>
<feature type="active site" description="Proton donor" evidence="12">
    <location>
        <position position="854"/>
    </location>
</feature>
<evidence type="ECO:0000256" key="12">
    <source>
        <dbReference type="PIRSR" id="PIRSR000853-1"/>
    </source>
</evidence>
<feature type="active site" description="Tele-phosphohistidine intermediate" evidence="12">
    <location>
        <position position="465"/>
    </location>
</feature>
<evidence type="ECO:0000256" key="13">
    <source>
        <dbReference type="PIRSR" id="PIRSR000853-2"/>
    </source>
</evidence>
<feature type="domain" description="Pyruvate phosphate dikinase AMP/ATP-binding" evidence="16">
    <location>
        <begin position="77"/>
        <end position="302"/>
    </location>
</feature>
<comment type="catalytic activity">
    <reaction evidence="11">
        <text>pyruvate + phosphate + ATP = phosphoenolpyruvate + AMP + diphosphate + H(+)</text>
        <dbReference type="Rhea" id="RHEA:10756"/>
        <dbReference type="ChEBI" id="CHEBI:15361"/>
        <dbReference type="ChEBI" id="CHEBI:15378"/>
        <dbReference type="ChEBI" id="CHEBI:30616"/>
        <dbReference type="ChEBI" id="CHEBI:33019"/>
        <dbReference type="ChEBI" id="CHEBI:43474"/>
        <dbReference type="ChEBI" id="CHEBI:58702"/>
        <dbReference type="ChEBI" id="CHEBI:456215"/>
        <dbReference type="EC" id="2.7.9.1"/>
    </reaction>
</comment>
<protein>
    <recommendedName>
        <fullName evidence="4 11">Pyruvate, phosphate dikinase</fullName>
        <ecNumber evidence="3 11">2.7.9.1</ecNumber>
    </recommendedName>
</protein>
<dbReference type="InterPro" id="IPR023151">
    <property type="entry name" value="PEP_util_CS"/>
</dbReference>
<evidence type="ECO:0000256" key="14">
    <source>
        <dbReference type="PIRSR" id="PIRSR000853-3"/>
    </source>
</evidence>
<evidence type="ECO:0000256" key="10">
    <source>
        <dbReference type="ARBA" id="ARBA00022842"/>
    </source>
</evidence>
<dbReference type="SUPFAM" id="SSF56059">
    <property type="entry name" value="Glutathione synthetase ATP-binding domain-like"/>
    <property type="match status" value="1"/>
</dbReference>
<feature type="domain" description="Pyruvate phosphate dikinase AMP/ATP-binding" evidence="16">
    <location>
        <begin position="312"/>
        <end position="360"/>
    </location>
</feature>
<keyword evidence="5 18" id="KW-0808">Transferase</keyword>
<feature type="binding site" evidence="13">
    <location>
        <position position="790"/>
    </location>
    <ligand>
        <name>substrate</name>
    </ligand>
</feature>
<evidence type="ECO:0000256" key="7">
    <source>
        <dbReference type="ARBA" id="ARBA00022741"/>
    </source>
</evidence>
<gene>
    <name evidence="18" type="ORF">BDZ31_004421</name>
</gene>
<dbReference type="SUPFAM" id="SSF52009">
    <property type="entry name" value="Phosphohistidine domain"/>
    <property type="match status" value="1"/>
</dbReference>
<feature type="binding site" evidence="13">
    <location>
        <position position="791"/>
    </location>
    <ligand>
        <name>substrate</name>
    </ligand>
</feature>
<keyword evidence="6 14" id="KW-0479">Metal-binding</keyword>
<feature type="domain" description="PEP-utilising enzyme C-terminal" evidence="17">
    <location>
        <begin position="531"/>
        <end position="892"/>
    </location>
</feature>
<dbReference type="GO" id="GO:0005524">
    <property type="term" value="F:ATP binding"/>
    <property type="evidence" value="ECO:0007669"/>
    <property type="project" value="UniProtKB-UniRule"/>
</dbReference>
<evidence type="ECO:0000256" key="1">
    <source>
        <dbReference type="ARBA" id="ARBA00001946"/>
    </source>
</evidence>
<evidence type="ECO:0000256" key="11">
    <source>
        <dbReference type="PIRNR" id="PIRNR000853"/>
    </source>
</evidence>
<keyword evidence="18" id="KW-0670">Pyruvate</keyword>
<feature type="binding site" evidence="13">
    <location>
        <position position="789"/>
    </location>
    <ligand>
        <name>substrate</name>
    </ligand>
</feature>
<keyword evidence="9" id="KW-0067">ATP-binding</keyword>
<evidence type="ECO:0000256" key="8">
    <source>
        <dbReference type="ARBA" id="ARBA00022777"/>
    </source>
</evidence>
<dbReference type="SUPFAM" id="SSF51621">
    <property type="entry name" value="Phosphoenolpyruvate/pyruvate domain"/>
    <property type="match status" value="1"/>
</dbReference>
<evidence type="ECO:0000259" key="16">
    <source>
        <dbReference type="Pfam" id="PF01326"/>
    </source>
</evidence>
<organism evidence="18 19">
    <name type="scientific">Conexibacter arvalis</name>
    <dbReference type="NCBI Taxonomy" id="912552"/>
    <lineage>
        <taxon>Bacteria</taxon>
        <taxon>Bacillati</taxon>
        <taxon>Actinomycetota</taxon>
        <taxon>Thermoleophilia</taxon>
        <taxon>Solirubrobacterales</taxon>
        <taxon>Conexibacteraceae</taxon>
        <taxon>Conexibacter</taxon>
    </lineage>
</organism>
<dbReference type="Gene3D" id="1.10.189.10">
    <property type="entry name" value="Pyruvate Phosphate Dikinase, domain 2"/>
    <property type="match status" value="1"/>
</dbReference>
<keyword evidence="10 14" id="KW-0460">Magnesium</keyword>
<dbReference type="NCBIfam" id="NF004531">
    <property type="entry name" value="PRK05878.1"/>
    <property type="match status" value="1"/>
</dbReference>
<feature type="domain" description="PEP-utilising enzyme mobile" evidence="15">
    <location>
        <begin position="434"/>
        <end position="514"/>
    </location>
</feature>
<evidence type="ECO:0000313" key="18">
    <source>
        <dbReference type="EMBL" id="MBB4664803.1"/>
    </source>
</evidence>
<dbReference type="EC" id="2.7.9.1" evidence="3 11"/>
<dbReference type="PIRSF" id="PIRSF000853">
    <property type="entry name" value="PPDK"/>
    <property type="match status" value="1"/>
</dbReference>
<feature type="binding site" evidence="14">
    <location>
        <position position="791"/>
    </location>
    <ligand>
        <name>Mg(2+)</name>
        <dbReference type="ChEBI" id="CHEBI:18420"/>
    </ligand>
</feature>
<dbReference type="RefSeq" id="WP_183345184.1">
    <property type="nucleotide sequence ID" value="NZ_JACHNU010000009.1"/>
</dbReference>
<name>A0A840IKY5_9ACTN</name>
<evidence type="ECO:0000256" key="2">
    <source>
        <dbReference type="ARBA" id="ARBA00007837"/>
    </source>
</evidence>